<feature type="compositionally biased region" description="Basic residues" evidence="4">
    <location>
        <begin position="406"/>
        <end position="415"/>
    </location>
</feature>
<feature type="region of interest" description="Disordered" evidence="4">
    <location>
        <begin position="375"/>
        <end position="435"/>
    </location>
</feature>
<dbReference type="InterPro" id="IPR014001">
    <property type="entry name" value="Helicase_ATP-bd"/>
</dbReference>
<gene>
    <name evidence="6" type="ORF">RGQ29_027684</name>
</gene>
<feature type="compositionally biased region" description="Acidic residues" evidence="4">
    <location>
        <begin position="25"/>
        <end position="34"/>
    </location>
</feature>
<name>A0AAN7EPU9_QUERU</name>
<dbReference type="InterPro" id="IPR050628">
    <property type="entry name" value="SNF2_RAD54_helicase_TF"/>
</dbReference>
<dbReference type="Pfam" id="PF00271">
    <property type="entry name" value="Helicase_C"/>
    <property type="match status" value="1"/>
</dbReference>
<proteinExistence type="predicted"/>
<dbReference type="GO" id="GO:0016787">
    <property type="term" value="F:hydrolase activity"/>
    <property type="evidence" value="ECO:0007669"/>
    <property type="project" value="UniProtKB-KW"/>
</dbReference>
<comment type="caution">
    <text evidence="6">The sequence shown here is derived from an EMBL/GenBank/DDBJ whole genome shotgun (WGS) entry which is preliminary data.</text>
</comment>
<keyword evidence="3" id="KW-0067">ATP-binding</keyword>
<evidence type="ECO:0000256" key="4">
    <source>
        <dbReference type="SAM" id="MobiDB-lite"/>
    </source>
</evidence>
<dbReference type="GO" id="GO:0005634">
    <property type="term" value="C:nucleus"/>
    <property type="evidence" value="ECO:0007669"/>
    <property type="project" value="TreeGrafter"/>
</dbReference>
<dbReference type="PANTHER" id="PTHR45626">
    <property type="entry name" value="TRANSCRIPTION TERMINATION FACTOR 2-RELATED"/>
    <property type="match status" value="1"/>
</dbReference>
<dbReference type="Proteomes" id="UP001324115">
    <property type="component" value="Unassembled WGS sequence"/>
</dbReference>
<keyword evidence="1" id="KW-0547">Nucleotide-binding</keyword>
<dbReference type="PROSITE" id="PS51192">
    <property type="entry name" value="HELICASE_ATP_BIND_1"/>
    <property type="match status" value="1"/>
</dbReference>
<dbReference type="Gene3D" id="3.40.50.10810">
    <property type="entry name" value="Tandem AAA-ATPase domain"/>
    <property type="match status" value="2"/>
</dbReference>
<feature type="region of interest" description="Disordered" evidence="4">
    <location>
        <begin position="1"/>
        <end position="112"/>
    </location>
</feature>
<dbReference type="Gene3D" id="3.40.50.300">
    <property type="entry name" value="P-loop containing nucleotide triphosphate hydrolases"/>
    <property type="match status" value="1"/>
</dbReference>
<evidence type="ECO:0000313" key="7">
    <source>
        <dbReference type="Proteomes" id="UP001324115"/>
    </source>
</evidence>
<dbReference type="CDD" id="cd18793">
    <property type="entry name" value="SF2_C_SNF"/>
    <property type="match status" value="1"/>
</dbReference>
<keyword evidence="7" id="KW-1185">Reference proteome</keyword>
<evidence type="ECO:0000256" key="1">
    <source>
        <dbReference type="ARBA" id="ARBA00022741"/>
    </source>
</evidence>
<dbReference type="AlphaFoldDB" id="A0AAN7EPU9"/>
<evidence type="ECO:0000313" key="6">
    <source>
        <dbReference type="EMBL" id="KAK4577263.1"/>
    </source>
</evidence>
<keyword evidence="2" id="KW-0378">Hydrolase</keyword>
<accession>A0AAN7EPU9</accession>
<dbReference type="InterPro" id="IPR001650">
    <property type="entry name" value="Helicase_C-like"/>
</dbReference>
<evidence type="ECO:0000256" key="2">
    <source>
        <dbReference type="ARBA" id="ARBA00022801"/>
    </source>
</evidence>
<evidence type="ECO:0000259" key="5">
    <source>
        <dbReference type="PROSITE" id="PS51192"/>
    </source>
</evidence>
<dbReference type="GO" id="GO:0005524">
    <property type="term" value="F:ATP binding"/>
    <property type="evidence" value="ECO:0007669"/>
    <property type="project" value="UniProtKB-KW"/>
</dbReference>
<dbReference type="SUPFAM" id="SSF52540">
    <property type="entry name" value="P-loop containing nucleoside triphosphate hydrolases"/>
    <property type="match status" value="2"/>
</dbReference>
<organism evidence="6 7">
    <name type="scientific">Quercus rubra</name>
    <name type="common">Northern red oak</name>
    <name type="synonym">Quercus borealis</name>
    <dbReference type="NCBI Taxonomy" id="3512"/>
    <lineage>
        <taxon>Eukaryota</taxon>
        <taxon>Viridiplantae</taxon>
        <taxon>Streptophyta</taxon>
        <taxon>Embryophyta</taxon>
        <taxon>Tracheophyta</taxon>
        <taxon>Spermatophyta</taxon>
        <taxon>Magnoliopsida</taxon>
        <taxon>eudicotyledons</taxon>
        <taxon>Gunneridae</taxon>
        <taxon>Pentapetalae</taxon>
        <taxon>rosids</taxon>
        <taxon>fabids</taxon>
        <taxon>Fagales</taxon>
        <taxon>Fagaceae</taxon>
        <taxon>Quercus</taxon>
    </lineage>
</organism>
<dbReference type="SMART" id="SM00487">
    <property type="entry name" value="DEXDc"/>
    <property type="match status" value="1"/>
</dbReference>
<sequence length="819" mass="93109">MELRSRRQISNPPIDEASNVQVQEISDDSSDEAGSDSTVYVPSGSDHSDEDVDEEDSGRVEFDLNASPKAAVEVDDWEDNGYDYGKPSTKRKKAGQEKETMEHGESSREADVDAQQAAVEIDFLGLAKNDNNNVIIYNFNNNNNRNKKRKRKGGPKPRLLWNEWEEAHEKWIDENITKDFDLEQQDQEITETAEEPSELIMPLLRYQKEWLAWASKQEEKSEIRGGILADEMGMGKTIQAISLVLARREIRRTTDDDSSVLPSSSKGLPGIKATLVICPVVAVKQWESEIKRFTSEGCAKVLIYHGANRAKHSKEIRKCDFVLTTYSVVEAEFRKYMMPPKTKCPYCGKAYYESKLTIHLKYFCGPDAVRTEKQSKQARKKWSPAMSKQNTESVEDVMDESDGKKSKGARQKASKQHNEEEDMGMGSRFGNGVDSSSRGKSLLHAVKWERVILDEAHYIKARHCNTAKAVLALDSSYKWALSGTPLQNRVGELYSLVRFLQITPYSYYLCKDCDCKTLDHSSLKECQNCHHSSVRHFCWWNKYVATPIQSYGKSDEGRRAMILLKHKILKNIVLRRTKKGRAADLALPPRVVLLRRDTLDIKEQDYYESLYNDSQSQFNTYVQSGTVMNNYAHIFDLLTRLRQAVDHPYLVVCSKAAALRRENMISNDNSEKVCGICHDPAEDPAELFVSQFTSFLDLINYSLHKSGIKCVQLVGSMTMSARDASIKRFTEDPDCRIFLMSLKAGGVALNLAVASHRQAQDRIHRIGQYKTNQRGFLKLQEKKELVFEGTYSGSTEALGKLTEEDLRFLLSPEQDKTFT</sequence>
<dbReference type="GO" id="GO:0006289">
    <property type="term" value="P:nucleotide-excision repair"/>
    <property type="evidence" value="ECO:0007669"/>
    <property type="project" value="TreeGrafter"/>
</dbReference>
<dbReference type="Pfam" id="PF00176">
    <property type="entry name" value="SNF2-rel_dom"/>
    <property type="match status" value="1"/>
</dbReference>
<dbReference type="InterPro" id="IPR000330">
    <property type="entry name" value="SNF2_N"/>
</dbReference>
<feature type="domain" description="Helicase ATP-binding" evidence="5">
    <location>
        <begin position="217"/>
        <end position="503"/>
    </location>
</feature>
<dbReference type="GO" id="GO:0008094">
    <property type="term" value="F:ATP-dependent activity, acting on DNA"/>
    <property type="evidence" value="ECO:0007669"/>
    <property type="project" value="TreeGrafter"/>
</dbReference>
<dbReference type="PANTHER" id="PTHR45626:SF12">
    <property type="entry name" value="DNA REPAIR PROTEIN RAD16"/>
    <property type="match status" value="1"/>
</dbReference>
<evidence type="ECO:0000256" key="3">
    <source>
        <dbReference type="ARBA" id="ARBA00022840"/>
    </source>
</evidence>
<dbReference type="CDD" id="cd18008">
    <property type="entry name" value="DEXDc_SHPRH-like"/>
    <property type="match status" value="1"/>
</dbReference>
<dbReference type="InterPro" id="IPR038718">
    <property type="entry name" value="SNF2-like_sf"/>
</dbReference>
<feature type="compositionally biased region" description="Basic and acidic residues" evidence="4">
    <location>
        <begin position="94"/>
        <end position="111"/>
    </location>
</feature>
<reference evidence="6 7" key="1">
    <citation type="journal article" date="2023" name="G3 (Bethesda)">
        <title>A haplotype-resolved chromosome-scale genome for Quercus rubra L. provides insights into the genetics of adaptive traits for red oak species.</title>
        <authorList>
            <person name="Kapoor B."/>
            <person name="Jenkins J."/>
            <person name="Schmutz J."/>
            <person name="Zhebentyayeva T."/>
            <person name="Kuelheim C."/>
            <person name="Coggeshall M."/>
            <person name="Heim C."/>
            <person name="Lasky J.R."/>
            <person name="Leites L."/>
            <person name="Islam-Faridi N."/>
            <person name="Romero-Severson J."/>
            <person name="DeLeo V.L."/>
            <person name="Lucas S.M."/>
            <person name="Lazic D."/>
            <person name="Gailing O."/>
            <person name="Carlson J."/>
            <person name="Staton M."/>
        </authorList>
    </citation>
    <scope>NUCLEOTIDE SEQUENCE [LARGE SCALE GENOMIC DNA]</scope>
    <source>
        <strain evidence="6">Pseudo-F2</strain>
    </source>
</reference>
<protein>
    <recommendedName>
        <fullName evidence="5">Helicase ATP-binding domain-containing protein</fullName>
    </recommendedName>
</protein>
<dbReference type="InterPro" id="IPR049730">
    <property type="entry name" value="SNF2/RAD54-like_C"/>
</dbReference>
<dbReference type="InterPro" id="IPR027417">
    <property type="entry name" value="P-loop_NTPase"/>
</dbReference>
<dbReference type="EMBL" id="JAXUIC010000008">
    <property type="protein sequence ID" value="KAK4577263.1"/>
    <property type="molecule type" value="Genomic_DNA"/>
</dbReference>